<accession>A0AAE1D2D1</accession>
<reference evidence="1" key="1">
    <citation type="journal article" date="2023" name="G3 (Bethesda)">
        <title>A reference genome for the long-term kleptoplast-retaining sea slug Elysia crispata morphotype clarki.</title>
        <authorList>
            <person name="Eastman K.E."/>
            <person name="Pendleton A.L."/>
            <person name="Shaikh M.A."/>
            <person name="Suttiyut T."/>
            <person name="Ogas R."/>
            <person name="Tomko P."/>
            <person name="Gavelis G."/>
            <person name="Widhalm J.R."/>
            <person name="Wisecaver J.H."/>
        </authorList>
    </citation>
    <scope>NUCLEOTIDE SEQUENCE</scope>
    <source>
        <strain evidence="1">ECLA1</strain>
    </source>
</reference>
<sequence>MEGWMGRQYTRETLVLTDFHPNLTQDMLAGSQTAAAEVCFNSDVMRGMVVELLDACSEVVEEFTARAYPVRISRA</sequence>
<proteinExistence type="predicted"/>
<comment type="caution">
    <text evidence="1">The sequence shown here is derived from an EMBL/GenBank/DDBJ whole genome shotgun (WGS) entry which is preliminary data.</text>
</comment>
<dbReference type="AlphaFoldDB" id="A0AAE1D2D1"/>
<evidence type="ECO:0000313" key="2">
    <source>
        <dbReference type="Proteomes" id="UP001283361"/>
    </source>
</evidence>
<gene>
    <name evidence="1" type="ORF">RRG08_059733</name>
</gene>
<organism evidence="1 2">
    <name type="scientific">Elysia crispata</name>
    <name type="common">lettuce slug</name>
    <dbReference type="NCBI Taxonomy" id="231223"/>
    <lineage>
        <taxon>Eukaryota</taxon>
        <taxon>Metazoa</taxon>
        <taxon>Spiralia</taxon>
        <taxon>Lophotrochozoa</taxon>
        <taxon>Mollusca</taxon>
        <taxon>Gastropoda</taxon>
        <taxon>Heterobranchia</taxon>
        <taxon>Euthyneura</taxon>
        <taxon>Panpulmonata</taxon>
        <taxon>Sacoglossa</taxon>
        <taxon>Placobranchoidea</taxon>
        <taxon>Plakobranchidae</taxon>
        <taxon>Elysia</taxon>
    </lineage>
</organism>
<dbReference type="Proteomes" id="UP001283361">
    <property type="component" value="Unassembled WGS sequence"/>
</dbReference>
<evidence type="ECO:0000313" key="1">
    <source>
        <dbReference type="EMBL" id="KAK3752171.1"/>
    </source>
</evidence>
<keyword evidence="2" id="KW-1185">Reference proteome</keyword>
<dbReference type="EMBL" id="JAWDGP010005780">
    <property type="protein sequence ID" value="KAK3752171.1"/>
    <property type="molecule type" value="Genomic_DNA"/>
</dbReference>
<protein>
    <submittedName>
        <fullName evidence="1">Uncharacterized protein</fullName>
    </submittedName>
</protein>
<name>A0AAE1D2D1_9GAST</name>